<sequence>MLAHFLAIIVGTLLVPELVNADDLSALWIEPSLQWYGIDGNWSSMGLFVGEPAQEIDVTVSTSLSELWVVETGGCSPNALCTSARGGVYDTSASQSWSPLGAWQLGLEYLGLGGNGDYGMETVVVYDSVRRWQTSFNKQVVAGINETGYYTGFFGLGITPGRFNDVVAQSPIAALVEQSGIIPSHSYGYTAGAYYGGERGTPLSLTLGGYDANRFEPHDTSFSLNTTSRQPEVLVRAITASVTDVDKAPTEWSTPSTPLLSFNESVTALLDSSTPYLWLPPTICDRFAASLNLTWNETFGLYLFSDNENLDRYRSSPDLSFTFTLSSEDNRDNFGHPLDVAGVVNITISANAFIHSLRYPFMNLIEYGAPAVPYFPLKRTESGNRVIIGRTFFQEAYLITNYETSTFSVHKAKFPGKPLRDTSIQTIEAYDRSPYPGPPPRPDNGEGSLTQSQIIGMAIGICFISIVAIVIFFLLRRRKRKQRQSEAAENTEDTFKDKASTMETSPPTTPVARMVSKMSKNCPVKKVKAMRGSSREEREDNKELGVYEFAADQSHERYELPAPEPVELDDTMIKEVMDTSKKETRRTSGYEFAKHQLERQKQGLMPEYIPRVVEVPVKAYHSVSPTDISPTSQQYGSSNRTLETPSPTSSPTYDTLSNNIPSPLSSHSDWTNRVPEYYSPMGFVPTQTLSHSTSNPNLTYAPSSPSSPSSSSPGTHSLARSASTTGFMTSHIPLAPPPASVQRAPIDASRVICLGPLPDNVRLPNQPPLPQPSIPGVLHLDGQAIAYPPMPPIPSSDEYSHRASRRVSTADTLGSNYTVEEDARLAAVQEAANTFGRIDGDDIIHIPQPALQRYSWEEQ</sequence>
<gene>
    <name evidence="1" type="ORF">F4820DRAFT_383460</name>
</gene>
<proteinExistence type="predicted"/>
<dbReference type="Proteomes" id="UP001497700">
    <property type="component" value="Unassembled WGS sequence"/>
</dbReference>
<evidence type="ECO:0000313" key="1">
    <source>
        <dbReference type="EMBL" id="KAI4869568.1"/>
    </source>
</evidence>
<organism evidence="1 2">
    <name type="scientific">Hypoxylon rubiginosum</name>
    <dbReference type="NCBI Taxonomy" id="110542"/>
    <lineage>
        <taxon>Eukaryota</taxon>
        <taxon>Fungi</taxon>
        <taxon>Dikarya</taxon>
        <taxon>Ascomycota</taxon>
        <taxon>Pezizomycotina</taxon>
        <taxon>Sordariomycetes</taxon>
        <taxon>Xylariomycetidae</taxon>
        <taxon>Xylariales</taxon>
        <taxon>Hypoxylaceae</taxon>
        <taxon>Hypoxylon</taxon>
    </lineage>
</organism>
<name>A0ACB9ZDA1_9PEZI</name>
<keyword evidence="1" id="KW-0378">Hydrolase</keyword>
<keyword evidence="2" id="KW-1185">Reference proteome</keyword>
<accession>A0ACB9ZDA1</accession>
<protein>
    <submittedName>
        <fullName evidence="1">Acid protease</fullName>
    </submittedName>
</protein>
<keyword evidence="1" id="KW-0645">Protease</keyword>
<reference evidence="1 2" key="1">
    <citation type="journal article" date="2022" name="New Phytol.">
        <title>Ecological generalism drives hyperdiversity of secondary metabolite gene clusters in xylarialean endophytes.</title>
        <authorList>
            <person name="Franco M.E.E."/>
            <person name="Wisecaver J.H."/>
            <person name="Arnold A.E."/>
            <person name="Ju Y.M."/>
            <person name="Slot J.C."/>
            <person name="Ahrendt S."/>
            <person name="Moore L.P."/>
            <person name="Eastman K.E."/>
            <person name="Scott K."/>
            <person name="Konkel Z."/>
            <person name="Mondo S.J."/>
            <person name="Kuo A."/>
            <person name="Hayes R.D."/>
            <person name="Haridas S."/>
            <person name="Andreopoulos B."/>
            <person name="Riley R."/>
            <person name="LaButti K."/>
            <person name="Pangilinan J."/>
            <person name="Lipzen A."/>
            <person name="Amirebrahimi M."/>
            <person name="Yan J."/>
            <person name="Adam C."/>
            <person name="Keymanesh K."/>
            <person name="Ng V."/>
            <person name="Louie K."/>
            <person name="Northen T."/>
            <person name="Drula E."/>
            <person name="Henrissat B."/>
            <person name="Hsieh H.M."/>
            <person name="Youens-Clark K."/>
            <person name="Lutzoni F."/>
            <person name="Miadlikowska J."/>
            <person name="Eastwood D.C."/>
            <person name="Hamelin R.C."/>
            <person name="Grigoriev I.V."/>
            <person name="U'Ren J.M."/>
        </authorList>
    </citation>
    <scope>NUCLEOTIDE SEQUENCE [LARGE SCALE GENOMIC DNA]</scope>
    <source>
        <strain evidence="1 2">CBS 119005</strain>
    </source>
</reference>
<dbReference type="EMBL" id="MU393429">
    <property type="protein sequence ID" value="KAI4869568.1"/>
    <property type="molecule type" value="Genomic_DNA"/>
</dbReference>
<comment type="caution">
    <text evidence="1">The sequence shown here is derived from an EMBL/GenBank/DDBJ whole genome shotgun (WGS) entry which is preliminary data.</text>
</comment>
<evidence type="ECO:0000313" key="2">
    <source>
        <dbReference type="Proteomes" id="UP001497700"/>
    </source>
</evidence>